<reference evidence="3 4" key="1">
    <citation type="submission" date="2019-04" db="EMBL/GenBank/DDBJ databases">
        <title>Comparative genomics and transcriptomics to analyze fruiting body development in filamentous ascomycetes.</title>
        <authorList>
            <consortium name="DOE Joint Genome Institute"/>
            <person name="Lutkenhaus R."/>
            <person name="Traeger S."/>
            <person name="Breuer J."/>
            <person name="Kuo A."/>
            <person name="Lipzen A."/>
            <person name="Pangilinan J."/>
            <person name="Dilworth D."/>
            <person name="Sandor L."/>
            <person name="Poggeler S."/>
            <person name="Barry K."/>
            <person name="Grigoriev I.V."/>
            <person name="Nowrousian M."/>
        </authorList>
    </citation>
    <scope>NUCLEOTIDE SEQUENCE [LARGE SCALE GENOMIC DNA]</scope>
    <source>
        <strain evidence="3 4">CBS 389.68</strain>
    </source>
</reference>
<evidence type="ECO:0000313" key="4">
    <source>
        <dbReference type="Proteomes" id="UP000298138"/>
    </source>
</evidence>
<dbReference type="EMBL" id="ML220114">
    <property type="protein sequence ID" value="TGZ83391.1"/>
    <property type="molecule type" value="Genomic_DNA"/>
</dbReference>
<feature type="signal peptide" evidence="2">
    <location>
        <begin position="1"/>
        <end position="22"/>
    </location>
</feature>
<keyword evidence="1" id="KW-0472">Membrane</keyword>
<name>A0A4S2N2N8_9PEZI</name>
<protein>
    <recommendedName>
        <fullName evidence="5">Secreted protein</fullName>
    </recommendedName>
</protein>
<sequence length="75" mass="8693">MHHLEVLGFWVLFSFLLVSLHSLDGTVRFSSGIHVFFFFFFCFGFEFWGRGSRCGFVHLFVRSFVHAVGSYLCSS</sequence>
<evidence type="ECO:0000313" key="3">
    <source>
        <dbReference type="EMBL" id="TGZ83391.1"/>
    </source>
</evidence>
<evidence type="ECO:0000256" key="2">
    <source>
        <dbReference type="SAM" id="SignalP"/>
    </source>
</evidence>
<evidence type="ECO:0000256" key="1">
    <source>
        <dbReference type="SAM" id="Phobius"/>
    </source>
</evidence>
<gene>
    <name evidence="3" type="ORF">EX30DRAFT_154808</name>
</gene>
<keyword evidence="1" id="KW-0812">Transmembrane</keyword>
<feature type="chain" id="PRO_5020458269" description="Secreted protein" evidence="2">
    <location>
        <begin position="23"/>
        <end position="75"/>
    </location>
</feature>
<proteinExistence type="predicted"/>
<keyword evidence="1" id="KW-1133">Transmembrane helix</keyword>
<evidence type="ECO:0008006" key="5">
    <source>
        <dbReference type="Google" id="ProtNLM"/>
    </source>
</evidence>
<organism evidence="3 4">
    <name type="scientific">Ascodesmis nigricans</name>
    <dbReference type="NCBI Taxonomy" id="341454"/>
    <lineage>
        <taxon>Eukaryota</taxon>
        <taxon>Fungi</taxon>
        <taxon>Dikarya</taxon>
        <taxon>Ascomycota</taxon>
        <taxon>Pezizomycotina</taxon>
        <taxon>Pezizomycetes</taxon>
        <taxon>Pezizales</taxon>
        <taxon>Ascodesmidaceae</taxon>
        <taxon>Ascodesmis</taxon>
    </lineage>
</organism>
<dbReference type="InParanoid" id="A0A4S2N2N8"/>
<accession>A0A4S2N2N8</accession>
<dbReference type="AlphaFoldDB" id="A0A4S2N2N8"/>
<keyword evidence="2" id="KW-0732">Signal</keyword>
<keyword evidence="4" id="KW-1185">Reference proteome</keyword>
<feature type="transmembrane region" description="Helical" evidence="1">
    <location>
        <begin position="32"/>
        <end position="49"/>
    </location>
</feature>
<dbReference type="Proteomes" id="UP000298138">
    <property type="component" value="Unassembled WGS sequence"/>
</dbReference>